<keyword evidence="1" id="KW-0238">DNA-binding</keyword>
<comment type="caution">
    <text evidence="3">The sequence shown here is derived from an EMBL/GenBank/DDBJ whole genome shotgun (WGS) entry which is preliminary data.</text>
</comment>
<proteinExistence type="predicted"/>
<feature type="domain" description="SpoVT-AbrB" evidence="2">
    <location>
        <begin position="94"/>
        <end position="137"/>
    </location>
</feature>
<dbReference type="InterPro" id="IPR035644">
    <property type="entry name" value="MraZ_C"/>
</dbReference>
<dbReference type="InterPro" id="IPR035642">
    <property type="entry name" value="MraZ_N"/>
</dbReference>
<accession>A0A9X1JMD9</accession>
<evidence type="ECO:0000256" key="1">
    <source>
        <dbReference type="PROSITE-ProRule" id="PRU01076"/>
    </source>
</evidence>
<reference evidence="3" key="1">
    <citation type="submission" date="2021-04" db="EMBL/GenBank/DDBJ databases">
        <authorList>
            <person name="Pira H."/>
            <person name="Risdian C."/>
            <person name="Wink J."/>
        </authorList>
    </citation>
    <scope>NUCLEOTIDE SEQUENCE</scope>
    <source>
        <strain evidence="3">WH158</strain>
    </source>
</reference>
<dbReference type="PROSITE" id="PS51740">
    <property type="entry name" value="SPOVT_ABRB"/>
    <property type="match status" value="1"/>
</dbReference>
<sequence>MSAFEGYNGQAFSPSGDKGRFVLPPAFRKAVKESGEGAKTLCLAVHDRFDCLIGFGLSRIPELHAKLDKEEERAIQMKDFDWGRDVRAQQLFGFEQLPFDDSGRFVMPDHLRDLGNVGDGLYFHGAGDFFFIWNPEELARMDRSFRGAQVTCKKLMAEAEAKAKAKGGKK</sequence>
<dbReference type="GO" id="GO:0003677">
    <property type="term" value="F:DNA binding"/>
    <property type="evidence" value="ECO:0007669"/>
    <property type="project" value="UniProtKB-UniRule"/>
</dbReference>
<dbReference type="AlphaFoldDB" id="A0A9X1JMD9"/>
<name>A0A9X1JMD9_9SPHN</name>
<gene>
    <name evidence="3" type="ORF">KCG46_06975</name>
</gene>
<dbReference type="InterPro" id="IPR007159">
    <property type="entry name" value="SpoVT-AbrB_dom"/>
</dbReference>
<evidence type="ECO:0000313" key="4">
    <source>
        <dbReference type="Proteomes" id="UP001138681"/>
    </source>
</evidence>
<evidence type="ECO:0000259" key="2">
    <source>
        <dbReference type="PROSITE" id="PS51740"/>
    </source>
</evidence>
<dbReference type="Proteomes" id="UP001138681">
    <property type="component" value="Unassembled WGS sequence"/>
</dbReference>
<dbReference type="CDD" id="cd16321">
    <property type="entry name" value="MraZ_C"/>
    <property type="match status" value="1"/>
</dbReference>
<dbReference type="EMBL" id="JAGSPC010000001">
    <property type="protein sequence ID" value="MBV7259314.1"/>
    <property type="molecule type" value="Genomic_DNA"/>
</dbReference>
<evidence type="ECO:0000313" key="3">
    <source>
        <dbReference type="EMBL" id="MBV7259314.1"/>
    </source>
</evidence>
<dbReference type="RefSeq" id="WP_218404551.1">
    <property type="nucleotide sequence ID" value="NZ_JAGSPC010000001.1"/>
</dbReference>
<organism evidence="3 4">
    <name type="scientific">Erythrobacter crassostreae</name>
    <dbReference type="NCBI Taxonomy" id="2828328"/>
    <lineage>
        <taxon>Bacteria</taxon>
        <taxon>Pseudomonadati</taxon>
        <taxon>Pseudomonadota</taxon>
        <taxon>Alphaproteobacteria</taxon>
        <taxon>Sphingomonadales</taxon>
        <taxon>Erythrobacteraceae</taxon>
        <taxon>Erythrobacter/Porphyrobacter group</taxon>
        <taxon>Erythrobacter</taxon>
    </lineage>
</organism>
<dbReference type="CDD" id="cd16320">
    <property type="entry name" value="MraZ_N"/>
    <property type="match status" value="1"/>
</dbReference>
<protein>
    <submittedName>
        <fullName evidence="3">Division/cell wall cluster transcriptional repressor MraZ</fullName>
    </submittedName>
</protein>
<keyword evidence="4" id="KW-1185">Reference proteome</keyword>